<comment type="caution">
    <text evidence="5">The sequence shown here is derived from an EMBL/GenBank/DDBJ whole genome shotgun (WGS) entry which is preliminary data.</text>
</comment>
<evidence type="ECO:0000256" key="3">
    <source>
        <dbReference type="SAM" id="Phobius"/>
    </source>
</evidence>
<organism evidence="5 6">
    <name type="scientific">Candidatus Blautia gallistercoris</name>
    <dbReference type="NCBI Taxonomy" id="2838490"/>
    <lineage>
        <taxon>Bacteria</taxon>
        <taxon>Bacillati</taxon>
        <taxon>Bacillota</taxon>
        <taxon>Clostridia</taxon>
        <taxon>Lachnospirales</taxon>
        <taxon>Lachnospiraceae</taxon>
        <taxon>Blautia</taxon>
    </lineage>
</organism>
<accession>A0A9D2B2P5</accession>
<gene>
    <name evidence="5" type="ORF">IAA45_00935</name>
</gene>
<feature type="transmembrane region" description="Helical" evidence="3">
    <location>
        <begin position="138"/>
        <end position="157"/>
    </location>
</feature>
<dbReference type="GO" id="GO:0003677">
    <property type="term" value="F:DNA binding"/>
    <property type="evidence" value="ECO:0007669"/>
    <property type="project" value="UniProtKB-UniRule"/>
</dbReference>
<keyword evidence="1 2" id="KW-0238">DNA-binding</keyword>
<dbReference type="AlphaFoldDB" id="A0A9D2B2P5"/>
<evidence type="ECO:0000259" key="4">
    <source>
        <dbReference type="PROSITE" id="PS50977"/>
    </source>
</evidence>
<name>A0A9D2B2P5_9FIRM</name>
<dbReference type="PROSITE" id="PS50977">
    <property type="entry name" value="HTH_TETR_2"/>
    <property type="match status" value="1"/>
</dbReference>
<keyword evidence="3" id="KW-1133">Transmembrane helix</keyword>
<evidence type="ECO:0000256" key="2">
    <source>
        <dbReference type="PROSITE-ProRule" id="PRU00335"/>
    </source>
</evidence>
<dbReference type="Pfam" id="PF00440">
    <property type="entry name" value="TetR_N"/>
    <property type="match status" value="1"/>
</dbReference>
<feature type="DNA-binding region" description="H-T-H motif" evidence="2">
    <location>
        <begin position="34"/>
        <end position="53"/>
    </location>
</feature>
<keyword evidence="3" id="KW-0472">Membrane</keyword>
<keyword evidence="3" id="KW-0812">Transmembrane</keyword>
<proteinExistence type="predicted"/>
<dbReference type="SUPFAM" id="SSF46689">
    <property type="entry name" value="Homeodomain-like"/>
    <property type="match status" value="1"/>
</dbReference>
<reference evidence="5" key="1">
    <citation type="journal article" date="2021" name="PeerJ">
        <title>Extensive microbial diversity within the chicken gut microbiome revealed by metagenomics and culture.</title>
        <authorList>
            <person name="Gilroy R."/>
            <person name="Ravi A."/>
            <person name="Getino M."/>
            <person name="Pursley I."/>
            <person name="Horton D.L."/>
            <person name="Alikhan N.F."/>
            <person name="Baker D."/>
            <person name="Gharbi K."/>
            <person name="Hall N."/>
            <person name="Watson M."/>
            <person name="Adriaenssens E.M."/>
            <person name="Foster-Nyarko E."/>
            <person name="Jarju S."/>
            <person name="Secka A."/>
            <person name="Antonio M."/>
            <person name="Oren A."/>
            <person name="Chaudhuri R.R."/>
            <person name="La Ragione R."/>
            <person name="Hildebrand F."/>
            <person name="Pallen M.J."/>
        </authorList>
    </citation>
    <scope>NUCLEOTIDE SEQUENCE</scope>
    <source>
        <strain evidence="5">ChiSjej1B19-8411</strain>
    </source>
</reference>
<evidence type="ECO:0000256" key="1">
    <source>
        <dbReference type="ARBA" id="ARBA00023125"/>
    </source>
</evidence>
<dbReference type="PANTHER" id="PTHR43479:SF11">
    <property type="entry name" value="ACREF_ENVCD OPERON REPRESSOR-RELATED"/>
    <property type="match status" value="1"/>
</dbReference>
<sequence length="199" mass="23434">MKKCRKNPANLLARECMVTALIQLLKEKPLSAITISELTEKAGVSRMTYYRNYRSKEEIFSCYLADILEGYREESRRDYPGGIYYDREHLVHCFCYCARHMEFLDGLFRSGYGHYFIKAVSEYVVETWMKPEDDDRQFYRLMAFVGSLYNLFISWYYRGARETPEQLAEVMFEIYHMGEGTRPGGKYVPSHGSDEGCRD</sequence>
<dbReference type="InterPro" id="IPR050624">
    <property type="entry name" value="HTH-type_Tx_Regulator"/>
</dbReference>
<reference evidence="5" key="2">
    <citation type="submission" date="2021-04" db="EMBL/GenBank/DDBJ databases">
        <authorList>
            <person name="Gilroy R."/>
        </authorList>
    </citation>
    <scope>NUCLEOTIDE SEQUENCE</scope>
    <source>
        <strain evidence="5">ChiSjej1B19-8411</strain>
    </source>
</reference>
<dbReference type="InterPro" id="IPR001647">
    <property type="entry name" value="HTH_TetR"/>
</dbReference>
<dbReference type="Gene3D" id="1.10.357.10">
    <property type="entry name" value="Tetracycline Repressor, domain 2"/>
    <property type="match status" value="1"/>
</dbReference>
<evidence type="ECO:0000313" key="6">
    <source>
        <dbReference type="Proteomes" id="UP000886817"/>
    </source>
</evidence>
<dbReference type="Proteomes" id="UP000886817">
    <property type="component" value="Unassembled WGS sequence"/>
</dbReference>
<dbReference type="EMBL" id="DXEX01000025">
    <property type="protein sequence ID" value="HIX58271.1"/>
    <property type="molecule type" value="Genomic_DNA"/>
</dbReference>
<dbReference type="PANTHER" id="PTHR43479">
    <property type="entry name" value="ACREF/ENVCD OPERON REPRESSOR-RELATED"/>
    <property type="match status" value="1"/>
</dbReference>
<dbReference type="InterPro" id="IPR009057">
    <property type="entry name" value="Homeodomain-like_sf"/>
</dbReference>
<feature type="domain" description="HTH tetR-type" evidence="4">
    <location>
        <begin position="11"/>
        <end position="71"/>
    </location>
</feature>
<protein>
    <submittedName>
        <fullName evidence="5">TetR/AcrR family transcriptional regulator</fullName>
    </submittedName>
</protein>
<evidence type="ECO:0000313" key="5">
    <source>
        <dbReference type="EMBL" id="HIX58271.1"/>
    </source>
</evidence>